<dbReference type="InterPro" id="IPR037198">
    <property type="entry name" value="MutL_C_sf"/>
</dbReference>
<dbReference type="GO" id="GO:0140664">
    <property type="term" value="F:ATP-dependent DNA damage sensor activity"/>
    <property type="evidence" value="ECO:0007669"/>
    <property type="project" value="InterPro"/>
</dbReference>
<protein>
    <recommendedName>
        <fullName evidence="2">MutL C-terminal dimerisation domain-containing protein</fullName>
    </recommendedName>
</protein>
<dbReference type="AlphaFoldDB" id="A0A7S3C7W7"/>
<dbReference type="PANTHER" id="PTHR10073:SF52">
    <property type="entry name" value="MISMATCH REPAIR ENDONUCLEASE PMS2"/>
    <property type="match status" value="1"/>
</dbReference>
<feature type="domain" description="MutL C-terminal dimerisation" evidence="2">
    <location>
        <begin position="83"/>
        <end position="226"/>
    </location>
</feature>
<dbReference type="InterPro" id="IPR038973">
    <property type="entry name" value="MutL/Mlh/Pms-like"/>
</dbReference>
<dbReference type="Gene3D" id="3.30.1370.100">
    <property type="entry name" value="MutL, C-terminal domain, regulatory subdomain"/>
    <property type="match status" value="1"/>
</dbReference>
<dbReference type="InterPro" id="IPR042121">
    <property type="entry name" value="MutL_C_regsub"/>
</dbReference>
<dbReference type="InterPro" id="IPR014790">
    <property type="entry name" value="MutL_C"/>
</dbReference>
<dbReference type="SMART" id="SM00853">
    <property type="entry name" value="MutL_C"/>
    <property type="match status" value="1"/>
</dbReference>
<dbReference type="GO" id="GO:0006298">
    <property type="term" value="P:mismatch repair"/>
    <property type="evidence" value="ECO:0007669"/>
    <property type="project" value="InterPro"/>
</dbReference>
<reference evidence="3" key="1">
    <citation type="submission" date="2021-01" db="EMBL/GenBank/DDBJ databases">
        <authorList>
            <person name="Corre E."/>
            <person name="Pelletier E."/>
            <person name="Niang G."/>
            <person name="Scheremetjew M."/>
            <person name="Finn R."/>
            <person name="Kale V."/>
            <person name="Holt S."/>
            <person name="Cochrane G."/>
            <person name="Meng A."/>
            <person name="Brown T."/>
            <person name="Cohen L."/>
        </authorList>
    </citation>
    <scope>NUCLEOTIDE SEQUENCE</scope>
    <source>
        <strain evidence="3">RCC1871</strain>
    </source>
</reference>
<accession>A0A7S3C7W7</accession>
<dbReference type="FunFam" id="3.30.1370.100:FF:000001">
    <property type="entry name" value="Mismatch repair endonuclease pms1, putative"/>
    <property type="match status" value="1"/>
</dbReference>
<dbReference type="Gene3D" id="3.30.1540.20">
    <property type="entry name" value="MutL, C-terminal domain, dimerisation subdomain"/>
    <property type="match status" value="1"/>
</dbReference>
<proteinExistence type="predicted"/>
<dbReference type="EMBL" id="HBHZ01002037">
    <property type="protein sequence ID" value="CAE0188523.1"/>
    <property type="molecule type" value="Transcribed_RNA"/>
</dbReference>
<evidence type="ECO:0000259" key="2">
    <source>
        <dbReference type="SMART" id="SM00853"/>
    </source>
</evidence>
<dbReference type="GO" id="GO:0016887">
    <property type="term" value="F:ATP hydrolysis activity"/>
    <property type="evidence" value="ECO:0007669"/>
    <property type="project" value="InterPro"/>
</dbReference>
<dbReference type="InterPro" id="IPR042120">
    <property type="entry name" value="MutL_C_dimsub"/>
</dbReference>
<evidence type="ECO:0000313" key="3">
    <source>
        <dbReference type="EMBL" id="CAE0188523.1"/>
    </source>
</evidence>
<name>A0A7S3C7W7_9CHLO</name>
<organism evidence="3">
    <name type="scientific">Chloropicon roscoffensis</name>
    <dbReference type="NCBI Taxonomy" id="1461544"/>
    <lineage>
        <taxon>Eukaryota</taxon>
        <taxon>Viridiplantae</taxon>
        <taxon>Chlorophyta</taxon>
        <taxon>Chloropicophyceae</taxon>
        <taxon>Chloropicales</taxon>
        <taxon>Chloropicaceae</taxon>
        <taxon>Chloropicon</taxon>
    </lineage>
</organism>
<feature type="region of interest" description="Disordered" evidence="1">
    <location>
        <begin position="24"/>
        <end position="62"/>
    </location>
</feature>
<dbReference type="PANTHER" id="PTHR10073">
    <property type="entry name" value="DNA MISMATCH REPAIR PROTEIN MLH, PMS, MUTL"/>
    <property type="match status" value="1"/>
</dbReference>
<dbReference type="SUPFAM" id="SSF118116">
    <property type="entry name" value="DNA mismatch repair protein MutL"/>
    <property type="match status" value="1"/>
</dbReference>
<evidence type="ECO:0000256" key="1">
    <source>
        <dbReference type="SAM" id="MobiDB-lite"/>
    </source>
</evidence>
<gene>
    <name evidence="3" type="ORF">CROS1456_LOCUS1592</name>
</gene>
<dbReference type="Pfam" id="PF08676">
    <property type="entry name" value="MutL_C"/>
    <property type="match status" value="1"/>
</dbReference>
<dbReference type="GO" id="GO:0005524">
    <property type="term" value="F:ATP binding"/>
    <property type="evidence" value="ECO:0007669"/>
    <property type="project" value="InterPro"/>
</dbReference>
<dbReference type="GO" id="GO:0032389">
    <property type="term" value="C:MutLalpha complex"/>
    <property type="evidence" value="ECO:0007669"/>
    <property type="project" value="TreeGrafter"/>
</dbReference>
<sequence>MGPAPLRWTVEGISARMEQRARLKRSHAQQENTGRKRFRAASLLHGGSGGYGEGDAEGGAREAEADEELRRVFDKADFKRMHVIGQFNLGFLVCRLGRDIFIVDQHASDEIFNFERLQAHTKLNRQPLINPVPLEMSPVEQLVVSDNLNIFHKNGFDIRNSGSFVPCMCAVPYSKNTVFGADDVYEMVDMIQQSQSLSNKHIRPTKVRAMFASRACRSSIMIGQTLDKRTMCRVLDNLETLEAPWNCPHGRPTMRHLFVLQKSTRR</sequence>